<keyword evidence="6" id="KW-1185">Reference proteome</keyword>
<dbReference type="PANTHER" id="PTHR33991">
    <property type="entry name" value="DNA REPAIR PROTEIN RECO"/>
    <property type="match status" value="1"/>
</dbReference>
<name>A0ABU8RV14_9SPHN</name>
<reference evidence="5 6" key="1">
    <citation type="submission" date="2024-03" db="EMBL/GenBank/DDBJ databases">
        <authorList>
            <person name="Jo J.-H."/>
        </authorList>
    </citation>
    <scope>NUCLEOTIDE SEQUENCE [LARGE SCALE GENOMIC DNA]</scope>
    <source>
        <strain evidence="5 6">PS1R-30</strain>
    </source>
</reference>
<keyword evidence="1" id="KW-0227">DNA damage</keyword>
<evidence type="ECO:0000313" key="5">
    <source>
        <dbReference type="EMBL" id="MEJ5976551.1"/>
    </source>
</evidence>
<dbReference type="InterPro" id="IPR022572">
    <property type="entry name" value="DNA_rep/recomb_RecO_N"/>
</dbReference>
<feature type="domain" description="DNA replication/recombination mediator RecO N-terminal" evidence="4">
    <location>
        <begin position="1"/>
        <end position="75"/>
    </location>
</feature>
<dbReference type="SUPFAM" id="SSF50249">
    <property type="entry name" value="Nucleic acid-binding proteins"/>
    <property type="match status" value="1"/>
</dbReference>
<protein>
    <submittedName>
        <fullName evidence="5">Recombination protein O N-terminal domain-containing protein</fullName>
    </submittedName>
</protein>
<gene>
    <name evidence="5" type="ORF">WG901_07890</name>
</gene>
<organism evidence="5 6">
    <name type="scientific">Novosphingobium anseongense</name>
    <dbReference type="NCBI Taxonomy" id="3133436"/>
    <lineage>
        <taxon>Bacteria</taxon>
        <taxon>Pseudomonadati</taxon>
        <taxon>Pseudomonadota</taxon>
        <taxon>Alphaproteobacteria</taxon>
        <taxon>Sphingomonadales</taxon>
        <taxon>Sphingomonadaceae</taxon>
        <taxon>Novosphingobium</taxon>
    </lineage>
</organism>
<dbReference type="Gene3D" id="2.40.50.140">
    <property type="entry name" value="Nucleic acid-binding proteins"/>
    <property type="match status" value="1"/>
</dbReference>
<evidence type="ECO:0000256" key="2">
    <source>
        <dbReference type="ARBA" id="ARBA00023172"/>
    </source>
</evidence>
<dbReference type="RefSeq" id="WP_339586459.1">
    <property type="nucleotide sequence ID" value="NZ_JBBHJZ010000001.1"/>
</dbReference>
<dbReference type="EMBL" id="JBBHJZ010000001">
    <property type="protein sequence ID" value="MEJ5976551.1"/>
    <property type="molecule type" value="Genomic_DNA"/>
</dbReference>
<evidence type="ECO:0000256" key="1">
    <source>
        <dbReference type="ARBA" id="ARBA00022763"/>
    </source>
</evidence>
<evidence type="ECO:0000259" key="4">
    <source>
        <dbReference type="Pfam" id="PF11967"/>
    </source>
</evidence>
<dbReference type="Pfam" id="PF11967">
    <property type="entry name" value="RecO_N"/>
    <property type="match status" value="1"/>
</dbReference>
<evidence type="ECO:0000256" key="3">
    <source>
        <dbReference type="ARBA" id="ARBA00023204"/>
    </source>
</evidence>
<dbReference type="InterPro" id="IPR003717">
    <property type="entry name" value="RecO"/>
</dbReference>
<dbReference type="InterPro" id="IPR012340">
    <property type="entry name" value="NA-bd_OB-fold"/>
</dbReference>
<evidence type="ECO:0000313" key="6">
    <source>
        <dbReference type="Proteomes" id="UP001361239"/>
    </source>
</evidence>
<keyword evidence="2" id="KW-0233">DNA recombination</keyword>
<sequence length="202" mass="22003">MHVRAPAVVCASRPNGETAVVARLLTADHGLVAGYVAGGRGRDLRPVLIPGNLVEAELRARSDNQLPFARLELVQSRGPWLGEPLQSAAIVWVTALTASALPERQPFPALYEALTALLDAVCLAPSARDWTLPLLSYEVLLMRELGYGGPIERPQSEGWADLLTVFDRLGRDLARFPLAHRRVDVMAARAMLRERLAKIDGA</sequence>
<dbReference type="Pfam" id="PF02565">
    <property type="entry name" value="RecO_C"/>
    <property type="match status" value="1"/>
</dbReference>
<keyword evidence="3" id="KW-0234">DNA repair</keyword>
<dbReference type="Proteomes" id="UP001361239">
    <property type="component" value="Unassembled WGS sequence"/>
</dbReference>
<comment type="caution">
    <text evidence="5">The sequence shown here is derived from an EMBL/GenBank/DDBJ whole genome shotgun (WGS) entry which is preliminary data.</text>
</comment>
<proteinExistence type="predicted"/>
<accession>A0ABU8RV14</accession>
<dbReference type="PANTHER" id="PTHR33991:SF1">
    <property type="entry name" value="DNA REPAIR PROTEIN RECO"/>
    <property type="match status" value="1"/>
</dbReference>